<dbReference type="EMBL" id="JAUSZI010000002">
    <property type="protein sequence ID" value="MDQ1030451.1"/>
    <property type="molecule type" value="Genomic_DNA"/>
</dbReference>
<feature type="compositionally biased region" description="Basic and acidic residues" evidence="11">
    <location>
        <begin position="959"/>
        <end position="971"/>
    </location>
</feature>
<feature type="compositionally biased region" description="Basic and acidic residues" evidence="11">
    <location>
        <begin position="909"/>
        <end position="933"/>
    </location>
</feature>
<dbReference type="PROSITE" id="PS50893">
    <property type="entry name" value="ABC_TRANSPORTER_2"/>
    <property type="match status" value="1"/>
</dbReference>
<dbReference type="InterPro" id="IPR017871">
    <property type="entry name" value="ABC_transporter-like_CS"/>
</dbReference>
<protein>
    <submittedName>
        <fullName evidence="14">Branched-subunit amino acid ABC-type transport system permease component/ABC-type branched-subunit amino acid transport system ATPase component</fullName>
    </submittedName>
</protein>
<feature type="transmembrane region" description="Helical" evidence="12">
    <location>
        <begin position="97"/>
        <end position="118"/>
    </location>
</feature>
<feature type="transmembrane region" description="Helical" evidence="12">
    <location>
        <begin position="259"/>
        <end position="279"/>
    </location>
</feature>
<feature type="transmembrane region" description="Helical" evidence="12">
    <location>
        <begin position="323"/>
        <end position="340"/>
    </location>
</feature>
<evidence type="ECO:0000256" key="8">
    <source>
        <dbReference type="ARBA" id="ARBA00022970"/>
    </source>
</evidence>
<dbReference type="Proteomes" id="UP001230328">
    <property type="component" value="Unassembled WGS sequence"/>
</dbReference>
<feature type="compositionally biased region" description="Basic residues" evidence="11">
    <location>
        <begin position="847"/>
        <end position="857"/>
    </location>
</feature>
<feature type="transmembrane region" description="Helical" evidence="12">
    <location>
        <begin position="35"/>
        <end position="52"/>
    </location>
</feature>
<feature type="transmembrane region" description="Helical" evidence="12">
    <location>
        <begin position="209"/>
        <end position="225"/>
    </location>
</feature>
<comment type="caution">
    <text evidence="14">The sequence shown here is derived from an EMBL/GenBank/DDBJ whole genome shotgun (WGS) entry which is preliminary data.</text>
</comment>
<evidence type="ECO:0000256" key="7">
    <source>
        <dbReference type="ARBA" id="ARBA00022840"/>
    </source>
</evidence>
<feature type="transmembrane region" description="Helical" evidence="12">
    <location>
        <begin position="405"/>
        <end position="426"/>
    </location>
</feature>
<evidence type="ECO:0000313" key="14">
    <source>
        <dbReference type="EMBL" id="MDQ1030451.1"/>
    </source>
</evidence>
<keyword evidence="5 12" id="KW-0812">Transmembrane</keyword>
<feature type="transmembrane region" description="Helical" evidence="12">
    <location>
        <begin position="230"/>
        <end position="247"/>
    </location>
</feature>
<dbReference type="InterPro" id="IPR001851">
    <property type="entry name" value="ABC_transp_permease"/>
</dbReference>
<feature type="transmembrane region" description="Helical" evidence="12">
    <location>
        <begin position="6"/>
        <end position="28"/>
    </location>
</feature>
<dbReference type="Pfam" id="PF02653">
    <property type="entry name" value="BPD_transp_2"/>
    <property type="match status" value="2"/>
</dbReference>
<evidence type="ECO:0000256" key="9">
    <source>
        <dbReference type="ARBA" id="ARBA00022989"/>
    </source>
</evidence>
<dbReference type="PANTHER" id="PTHR43820">
    <property type="entry name" value="HIGH-AFFINITY BRANCHED-CHAIN AMINO ACID TRANSPORT ATP-BINDING PROTEIN LIVF"/>
    <property type="match status" value="1"/>
</dbReference>
<dbReference type="PROSITE" id="PS00211">
    <property type="entry name" value="ABC_TRANSPORTER_1"/>
    <property type="match status" value="1"/>
</dbReference>
<dbReference type="InterPro" id="IPR003439">
    <property type="entry name" value="ABC_transporter-like_ATP-bd"/>
</dbReference>
<dbReference type="PANTHER" id="PTHR43820:SF4">
    <property type="entry name" value="HIGH-AFFINITY BRANCHED-CHAIN AMINO ACID TRANSPORT ATP-BINDING PROTEIN LIVF"/>
    <property type="match status" value="1"/>
</dbReference>
<feature type="transmembrane region" description="Helical" evidence="12">
    <location>
        <begin position="352"/>
        <end position="373"/>
    </location>
</feature>
<feature type="transmembrane region" description="Helical" evidence="12">
    <location>
        <begin position="532"/>
        <end position="558"/>
    </location>
</feature>
<evidence type="ECO:0000256" key="4">
    <source>
        <dbReference type="ARBA" id="ARBA00022475"/>
    </source>
</evidence>
<dbReference type="InterPro" id="IPR027417">
    <property type="entry name" value="P-loop_NTPase"/>
</dbReference>
<feature type="transmembrane region" description="Helical" evidence="12">
    <location>
        <begin position="379"/>
        <end position="398"/>
    </location>
</feature>
<keyword evidence="9 12" id="KW-1133">Transmembrane helix</keyword>
<keyword evidence="10 12" id="KW-0472">Membrane</keyword>
<gene>
    <name evidence="14" type="ORF">QF035_008033</name>
</gene>
<dbReference type="InterPro" id="IPR052156">
    <property type="entry name" value="BCAA_Transport_ATP-bd_LivF"/>
</dbReference>
<name>A0ABU0T3T1_9ACTN</name>
<evidence type="ECO:0000256" key="6">
    <source>
        <dbReference type="ARBA" id="ARBA00022741"/>
    </source>
</evidence>
<dbReference type="SUPFAM" id="SSF52540">
    <property type="entry name" value="P-loop containing nucleoside triphosphate hydrolases"/>
    <property type="match status" value="1"/>
</dbReference>
<keyword evidence="15" id="KW-1185">Reference proteome</keyword>
<keyword evidence="6" id="KW-0547">Nucleotide-binding</keyword>
<dbReference type="CDD" id="cd06582">
    <property type="entry name" value="TM_PBP1_LivH_like"/>
    <property type="match status" value="1"/>
</dbReference>
<feature type="transmembrane region" description="Helical" evidence="12">
    <location>
        <begin position="565"/>
        <end position="583"/>
    </location>
</feature>
<feature type="compositionally biased region" description="Low complexity" evidence="11">
    <location>
        <begin position="631"/>
        <end position="656"/>
    </location>
</feature>
<feature type="transmembrane region" description="Helical" evidence="12">
    <location>
        <begin position="496"/>
        <end position="520"/>
    </location>
</feature>
<evidence type="ECO:0000256" key="11">
    <source>
        <dbReference type="SAM" id="MobiDB-lite"/>
    </source>
</evidence>
<dbReference type="Pfam" id="PF00005">
    <property type="entry name" value="ABC_tran"/>
    <property type="match status" value="1"/>
</dbReference>
<keyword evidence="3" id="KW-0813">Transport</keyword>
<evidence type="ECO:0000256" key="10">
    <source>
        <dbReference type="ARBA" id="ARBA00023136"/>
    </source>
</evidence>
<feature type="compositionally biased region" description="Basic residues" evidence="11">
    <location>
        <begin position="881"/>
        <end position="894"/>
    </location>
</feature>
<proteinExistence type="inferred from homology"/>
<feature type="domain" description="ABC transporter" evidence="13">
    <location>
        <begin position="1125"/>
        <end position="1347"/>
    </location>
</feature>
<feature type="transmembrane region" description="Helical" evidence="12">
    <location>
        <begin position="446"/>
        <end position="465"/>
    </location>
</feature>
<evidence type="ECO:0000256" key="1">
    <source>
        <dbReference type="ARBA" id="ARBA00004651"/>
    </source>
</evidence>
<feature type="compositionally biased region" description="Basic and acidic residues" evidence="11">
    <location>
        <begin position="1377"/>
        <end position="1387"/>
    </location>
</feature>
<comment type="similarity">
    <text evidence="2">Belongs to the ABC transporter superfamily.</text>
</comment>
<dbReference type="InterPro" id="IPR003593">
    <property type="entry name" value="AAA+_ATPase"/>
</dbReference>
<feature type="compositionally biased region" description="Basic residues" evidence="11">
    <location>
        <begin position="1057"/>
        <end position="1097"/>
    </location>
</feature>
<evidence type="ECO:0000259" key="13">
    <source>
        <dbReference type="PROSITE" id="PS50893"/>
    </source>
</evidence>
<keyword evidence="4" id="KW-1003">Cell membrane</keyword>
<evidence type="ECO:0000256" key="3">
    <source>
        <dbReference type="ARBA" id="ARBA00022448"/>
    </source>
</evidence>
<feature type="transmembrane region" description="Helical" evidence="12">
    <location>
        <begin position="64"/>
        <end position="85"/>
    </location>
</feature>
<dbReference type="Gene3D" id="3.40.50.300">
    <property type="entry name" value="P-loop containing nucleotide triphosphate hydrolases"/>
    <property type="match status" value="1"/>
</dbReference>
<feature type="region of interest" description="Disordered" evidence="11">
    <location>
        <begin position="631"/>
        <end position="1127"/>
    </location>
</feature>
<keyword evidence="8" id="KW-0029">Amino-acid transport</keyword>
<comment type="subcellular location">
    <subcellularLocation>
        <location evidence="1">Cell membrane</location>
        <topology evidence="1">Multi-pass membrane protein</topology>
    </subcellularLocation>
</comment>
<feature type="transmembrane region" description="Helical" evidence="12">
    <location>
        <begin position="300"/>
        <end position="317"/>
    </location>
</feature>
<accession>A0ABU0T3T1</accession>
<feature type="transmembrane region" description="Helical" evidence="12">
    <location>
        <begin position="138"/>
        <end position="155"/>
    </location>
</feature>
<sequence length="1387" mass="143483">MASLTYDLTLAGLSVGSAAALTGIGLVVTHRATGVLNFAHGAIAMVCAYLLWQLTVEWDWPLPLAAALTLLVVAPGIGMALERFVFRPLSVLGSDPAQTLVASIGVFVLLVGGAALIWGPGARSDAPTLVSADPWGQLAVTLVLAVGVGAVIRWTRFGRELRAVVDDRSLAVLGGIDADRVAAAGWAFGSFTAGLTGVLLAPYVRLDPYGMPLLVMEVVAVAVAARMRSLPVAVVVALGIGVAQSQLTRLHPTGWREPLLQAVGANLFVVALLIAALVLPGIGTRDALPRTASARVATPPGAWIVAVVLFLLPLGFAGSDLHTSVQVPALGVVLLSLVVVTGRGGQISLGQAAYAGLGALFTALLAAGRFPGLPELPELAALAVAVLLVAPLGLLTGWPAIGRHGLALALATFAVGVGVSRFVFAQPYATSGLTLGRPAGFDGDRAYYALELVLLAGALLAAHALRRGRTGRALAAMRDHEAGASAAGVRVPALKLTAFVAGAALAALGGGMLGMGLRAFDPAAYDPVRGLLWFAAIVVLGADSVLGALLAAALLVGLDAGTRGGVAAALIGLLAVLVGRFPGGPYEAMRLAAERLRLRREAALTPLGAGVRRRLRATLAGPGTRPRVVAAAGATAVTGPYTDTATGTRPTGGRPLVPRPVPRPTPTAGGPDPSWTPDTTAHTLGPGTETSGTPPTPGEDRADDPTRTAPVPETTVSGPAETRNRPSTPEPGAPSGPRTNGDEPDAPRTSDHAQRPDAAPQPGTGPAENPGEPTSPGPGEPTGPRTNHDEPQHSSDAGPRPATQLGTATRHGSSREPRRTRLTRPRTGARCNSRRWRTRCGTANVVRRTRSPRRRACLARPPPHGPHHAGPPRAPGPCPSRRLRRVHRSGRRGPRSGPGQDHRRRRAQRGREKHPVPLSRRDRAAGCRADRARGAGHHPAARPRPDPARYRPHLSATRRLPDPDGRRERTCGCRAGPSRGRGRRGTGAAAARARRSRTGAPGGGPADRNPAAGRTRAGPGGKPPRPAPRRARGGTGHGRGGGARPRAGGAGRGRYGPARRRARPGPRGRPGRHRARHDGGPRRRLRSGRPRTGRPRPARSTPGAPRRPTKPGARRGGRRMSAPGISLRHARVRYGPLEALHGVTLHAPAPGVTVLLGRNGSGRTTALRALAGTVPLSRGAVVWDGTDVSGMPAYERACRGLCLVPDRRAVFGSLTVRENLGLAAPGQDFAPALDAYPQLGPLLARRAGTLSGGEQRMLALSRALLARARVVLVDEPAQGMSPTVAARTYELLSGLGACVIVAEQRLPPGLHGRTAIVYELRRGAVVFSGEATETAVPAAGGPSGPAEASRRRGPASPPGPTHPGDSGSRWPRPPQEPPEKSPEEAPE</sequence>
<evidence type="ECO:0000256" key="5">
    <source>
        <dbReference type="ARBA" id="ARBA00022692"/>
    </source>
</evidence>
<evidence type="ECO:0000256" key="12">
    <source>
        <dbReference type="SAM" id="Phobius"/>
    </source>
</evidence>
<feature type="compositionally biased region" description="Low complexity" evidence="11">
    <location>
        <begin position="1335"/>
        <end position="1347"/>
    </location>
</feature>
<feature type="region of interest" description="Disordered" evidence="11">
    <location>
        <begin position="1335"/>
        <end position="1387"/>
    </location>
</feature>
<organism evidence="14 15">
    <name type="scientific">Streptomyces umbrinus</name>
    <dbReference type="NCBI Taxonomy" id="67370"/>
    <lineage>
        <taxon>Bacteria</taxon>
        <taxon>Bacillati</taxon>
        <taxon>Actinomycetota</taxon>
        <taxon>Actinomycetes</taxon>
        <taxon>Kitasatosporales</taxon>
        <taxon>Streptomycetaceae</taxon>
        <taxon>Streptomyces</taxon>
        <taxon>Streptomyces phaeochromogenes group</taxon>
    </lineage>
</organism>
<feature type="transmembrane region" description="Helical" evidence="12">
    <location>
        <begin position="183"/>
        <end position="203"/>
    </location>
</feature>
<feature type="compositionally biased region" description="Gly residues" evidence="11">
    <location>
        <begin position="1033"/>
        <end position="1054"/>
    </location>
</feature>
<evidence type="ECO:0000256" key="2">
    <source>
        <dbReference type="ARBA" id="ARBA00005417"/>
    </source>
</evidence>
<evidence type="ECO:0000313" key="15">
    <source>
        <dbReference type="Proteomes" id="UP001230328"/>
    </source>
</evidence>
<keyword evidence="7" id="KW-0067">ATP-binding</keyword>
<feature type="compositionally biased region" description="Basic and acidic residues" evidence="11">
    <location>
        <begin position="745"/>
        <end position="755"/>
    </location>
</feature>
<dbReference type="SMART" id="SM00382">
    <property type="entry name" value="AAA"/>
    <property type="match status" value="1"/>
</dbReference>
<reference evidence="14 15" key="1">
    <citation type="submission" date="2023-07" db="EMBL/GenBank/DDBJ databases">
        <title>Comparative genomics of wheat-associated soil bacteria to identify genetic determinants of phenazine resistance.</title>
        <authorList>
            <person name="Mouncey N."/>
        </authorList>
    </citation>
    <scope>NUCLEOTIDE SEQUENCE [LARGE SCALE GENOMIC DNA]</scope>
    <source>
        <strain evidence="14 15">V2I4</strain>
    </source>
</reference>
<feature type="compositionally biased region" description="Basic residues" evidence="11">
    <location>
        <begin position="1107"/>
        <end position="1118"/>
    </location>
</feature>